<name>A0A069QJ49_HOYLO</name>
<dbReference type="PATRIC" id="fig|1122985.7.peg.1124"/>
<evidence type="ECO:0000313" key="2">
    <source>
        <dbReference type="Proteomes" id="UP000027442"/>
    </source>
</evidence>
<dbReference type="Proteomes" id="UP000027442">
    <property type="component" value="Unassembled WGS sequence"/>
</dbReference>
<keyword evidence="2" id="KW-1185">Reference proteome</keyword>
<sequence>MFSQNPAGKMRYLNIKRSLHQNSPMAGRNTDSDHRYTIYI</sequence>
<protein>
    <submittedName>
        <fullName evidence="1">Uncharacterized protein</fullName>
    </submittedName>
</protein>
<dbReference type="EMBL" id="JNGW01000043">
    <property type="protein sequence ID" value="KDR52850.1"/>
    <property type="molecule type" value="Genomic_DNA"/>
</dbReference>
<gene>
    <name evidence="1" type="ORF">HMPREF1991_01084</name>
</gene>
<proteinExistence type="predicted"/>
<dbReference type="AlphaFoldDB" id="A0A069QJ49"/>
<organism evidence="1 2">
    <name type="scientific">Hoylesella loescheii DSM 19665 = JCM 12249 = ATCC 15930</name>
    <dbReference type="NCBI Taxonomy" id="1122985"/>
    <lineage>
        <taxon>Bacteria</taxon>
        <taxon>Pseudomonadati</taxon>
        <taxon>Bacteroidota</taxon>
        <taxon>Bacteroidia</taxon>
        <taxon>Bacteroidales</taxon>
        <taxon>Prevotellaceae</taxon>
        <taxon>Hoylesella</taxon>
    </lineage>
</organism>
<comment type="caution">
    <text evidence="1">The sequence shown here is derived from an EMBL/GenBank/DDBJ whole genome shotgun (WGS) entry which is preliminary data.</text>
</comment>
<dbReference type="HOGENOM" id="CLU_3294276_0_0_10"/>
<accession>A0A069QJ49</accession>
<reference evidence="1 2" key="1">
    <citation type="submission" date="2013-08" db="EMBL/GenBank/DDBJ databases">
        <authorList>
            <person name="Weinstock G."/>
            <person name="Sodergren E."/>
            <person name="Wylie T."/>
            <person name="Fulton L."/>
            <person name="Fulton R."/>
            <person name="Fronick C."/>
            <person name="O'Laughlin M."/>
            <person name="Godfrey J."/>
            <person name="Miner T."/>
            <person name="Herter B."/>
            <person name="Appelbaum E."/>
            <person name="Cordes M."/>
            <person name="Lek S."/>
            <person name="Wollam A."/>
            <person name="Pepin K.H."/>
            <person name="Palsikar V.B."/>
            <person name="Mitreva M."/>
            <person name="Wilson R.K."/>
        </authorList>
    </citation>
    <scope>NUCLEOTIDE SEQUENCE [LARGE SCALE GENOMIC DNA]</scope>
    <source>
        <strain evidence="1 2">ATCC 15930</strain>
    </source>
</reference>
<evidence type="ECO:0000313" key="1">
    <source>
        <dbReference type="EMBL" id="KDR52850.1"/>
    </source>
</evidence>